<feature type="chain" id="PRO_5025530551" evidence="2">
    <location>
        <begin position="32"/>
        <end position="296"/>
    </location>
</feature>
<accession>A0A6B3SIH5</accession>
<sequence>MTPSRNSTAIKAFSLAGSLLASALVSTLAWAGEVAGTVVNLSGPLMARKQDGTVKALALKSAVEQGDTLISEKDTYARIRFTDNSEITLRPNTQFKIENFAFDEARPDKDSAVFSLVKGGLRAVTGTLGKRSKERFGLNTPTATIGIRGTIFIAEYVAPDAAAVASYAMASMASLPQGMAVRMAGDVVSDSPAAAPIEMLGMPRLAQLNLPSAPGGRAPGLYLQVLDGMVNLSNSGGSLNFSAGQFGYAPSMSLPPVVLPNNPGMQFQPPPAFSSSSPAGGTATQGSSGGVDCEVR</sequence>
<dbReference type="Pfam" id="PF04773">
    <property type="entry name" value="FecR"/>
    <property type="match status" value="1"/>
</dbReference>
<dbReference type="EMBL" id="JAAIVB010000012">
    <property type="protein sequence ID" value="NEX60470.1"/>
    <property type="molecule type" value="Genomic_DNA"/>
</dbReference>
<dbReference type="PANTHER" id="PTHR38731">
    <property type="entry name" value="LIPL45-RELATED LIPOPROTEIN-RELATED"/>
    <property type="match status" value="1"/>
</dbReference>
<feature type="domain" description="FecR protein" evidence="3">
    <location>
        <begin position="67"/>
        <end position="155"/>
    </location>
</feature>
<feature type="region of interest" description="Disordered" evidence="1">
    <location>
        <begin position="262"/>
        <end position="296"/>
    </location>
</feature>
<dbReference type="Proteomes" id="UP000482155">
    <property type="component" value="Unassembled WGS sequence"/>
</dbReference>
<protein>
    <submittedName>
        <fullName evidence="4">FecR domain-containing protein</fullName>
    </submittedName>
</protein>
<evidence type="ECO:0000256" key="2">
    <source>
        <dbReference type="SAM" id="SignalP"/>
    </source>
</evidence>
<reference evidence="4 5" key="1">
    <citation type="submission" date="2020-02" db="EMBL/GenBank/DDBJ databases">
        <authorList>
            <person name="Kim M.K."/>
        </authorList>
    </citation>
    <scope>NUCLEOTIDE SEQUENCE [LARGE SCALE GENOMIC DNA]</scope>
    <source>
        <strain evidence="4 5">17J57-3</strain>
    </source>
</reference>
<feature type="signal peptide" evidence="2">
    <location>
        <begin position="1"/>
        <end position="31"/>
    </location>
</feature>
<dbReference type="InterPro" id="IPR006860">
    <property type="entry name" value="FecR"/>
</dbReference>
<evidence type="ECO:0000313" key="5">
    <source>
        <dbReference type="Proteomes" id="UP000482155"/>
    </source>
</evidence>
<evidence type="ECO:0000313" key="4">
    <source>
        <dbReference type="EMBL" id="NEX60470.1"/>
    </source>
</evidence>
<keyword evidence="5" id="KW-1185">Reference proteome</keyword>
<organism evidence="4 5">
    <name type="scientific">Noviherbaspirillum galbum</name>
    <dbReference type="NCBI Taxonomy" id="2709383"/>
    <lineage>
        <taxon>Bacteria</taxon>
        <taxon>Pseudomonadati</taxon>
        <taxon>Pseudomonadota</taxon>
        <taxon>Betaproteobacteria</taxon>
        <taxon>Burkholderiales</taxon>
        <taxon>Oxalobacteraceae</taxon>
        <taxon>Noviherbaspirillum</taxon>
    </lineage>
</organism>
<comment type="caution">
    <text evidence="4">The sequence shown here is derived from an EMBL/GenBank/DDBJ whole genome shotgun (WGS) entry which is preliminary data.</text>
</comment>
<keyword evidence="2" id="KW-0732">Signal</keyword>
<feature type="compositionally biased region" description="Low complexity" evidence="1">
    <location>
        <begin position="273"/>
        <end position="286"/>
    </location>
</feature>
<evidence type="ECO:0000256" key="1">
    <source>
        <dbReference type="SAM" id="MobiDB-lite"/>
    </source>
</evidence>
<proteinExistence type="predicted"/>
<dbReference type="AlphaFoldDB" id="A0A6B3SIH5"/>
<dbReference type="PANTHER" id="PTHR38731:SF1">
    <property type="entry name" value="FECR PROTEIN DOMAIN-CONTAINING PROTEIN"/>
    <property type="match status" value="1"/>
</dbReference>
<evidence type="ECO:0000259" key="3">
    <source>
        <dbReference type="Pfam" id="PF04773"/>
    </source>
</evidence>
<gene>
    <name evidence="4" type="ORF">G3574_05220</name>
</gene>
<dbReference type="RefSeq" id="WP_163960944.1">
    <property type="nucleotide sequence ID" value="NZ_JAAIVB010000012.1"/>
</dbReference>
<name>A0A6B3SIH5_9BURK</name>